<reference evidence="1 2" key="1">
    <citation type="submission" date="2015-03" db="EMBL/GenBank/DDBJ databases">
        <authorList>
            <person name="Murphy D."/>
        </authorList>
    </citation>
    <scope>NUCLEOTIDE SEQUENCE [LARGE SCALE GENOMIC DNA]</scope>
    <source>
        <strain evidence="1 2">FCF326</strain>
    </source>
</reference>
<accession>A0A0T9LT41</accession>
<name>A0A0T9LT41_YERKR</name>
<evidence type="ECO:0000313" key="1">
    <source>
        <dbReference type="EMBL" id="CNF22088.1"/>
    </source>
</evidence>
<dbReference type="AlphaFoldDB" id="A0A0T9LT41"/>
<organism evidence="1 2">
    <name type="scientific">Yersinia kristensenii</name>
    <dbReference type="NCBI Taxonomy" id="28152"/>
    <lineage>
        <taxon>Bacteria</taxon>
        <taxon>Pseudomonadati</taxon>
        <taxon>Pseudomonadota</taxon>
        <taxon>Gammaproteobacteria</taxon>
        <taxon>Enterobacterales</taxon>
        <taxon>Yersiniaceae</taxon>
        <taxon>Yersinia</taxon>
    </lineage>
</organism>
<gene>
    <name evidence="1" type="ORF">ERS008491_03324</name>
</gene>
<sequence>MIAAEIAGDMQADDFDEKMAMWAAMHSVASNTERDAQEIKAQLRERLLLLVPEQTEQLIAASGFNPPQRFFQSLLIHGWTAKKQKTSR</sequence>
<evidence type="ECO:0000313" key="2">
    <source>
        <dbReference type="Proteomes" id="UP000045824"/>
    </source>
</evidence>
<dbReference type="EMBL" id="CPYI01000015">
    <property type="protein sequence ID" value="CNF22088.1"/>
    <property type="molecule type" value="Genomic_DNA"/>
</dbReference>
<dbReference type="RefSeq" id="WP_144416929.1">
    <property type="nucleotide sequence ID" value="NZ_CAWMAB010000015.1"/>
</dbReference>
<dbReference type="Proteomes" id="UP000045824">
    <property type="component" value="Unassembled WGS sequence"/>
</dbReference>
<protein>
    <submittedName>
        <fullName evidence="1">Uncharacterized protein</fullName>
    </submittedName>
</protein>
<proteinExistence type="predicted"/>